<organism evidence="13 14">
    <name type="scientific">Catenovulum agarivorans DS-2</name>
    <dbReference type="NCBI Taxonomy" id="1328313"/>
    <lineage>
        <taxon>Bacteria</taxon>
        <taxon>Pseudomonadati</taxon>
        <taxon>Pseudomonadota</taxon>
        <taxon>Gammaproteobacteria</taxon>
        <taxon>Alteromonadales</taxon>
        <taxon>Alteromonadaceae</taxon>
        <taxon>Catenovulum</taxon>
    </lineage>
</organism>
<gene>
    <name evidence="13" type="ORF">DS2_05255</name>
</gene>
<feature type="domain" description="GspL cytoplasmic actin-ATPase-like" evidence="11">
    <location>
        <begin position="5"/>
        <end position="251"/>
    </location>
</feature>
<dbReference type="NCBIfam" id="TIGR01709">
    <property type="entry name" value="typeII_sec_gspL"/>
    <property type="match status" value="1"/>
</dbReference>
<dbReference type="InterPro" id="IPR025691">
    <property type="entry name" value="GspL_pp_dom"/>
</dbReference>
<evidence type="ECO:0000259" key="11">
    <source>
        <dbReference type="Pfam" id="PF05134"/>
    </source>
</evidence>
<dbReference type="GO" id="GO:0005886">
    <property type="term" value="C:plasma membrane"/>
    <property type="evidence" value="ECO:0007669"/>
    <property type="project" value="UniProtKB-SubCell"/>
</dbReference>
<dbReference type="InterPro" id="IPR043129">
    <property type="entry name" value="ATPase_NBD"/>
</dbReference>
<protein>
    <recommendedName>
        <fullName evidence="10">Type II secretion system protein L</fullName>
        <shortName evidence="10">T2SS protein L</shortName>
    </recommendedName>
</protein>
<dbReference type="PIRSF" id="PIRSF015761">
    <property type="entry name" value="Protein_L"/>
    <property type="match status" value="1"/>
</dbReference>
<evidence type="ECO:0000256" key="5">
    <source>
        <dbReference type="ARBA" id="ARBA00022519"/>
    </source>
</evidence>
<dbReference type="eggNOG" id="COG3297">
    <property type="taxonomic scope" value="Bacteria"/>
</dbReference>
<dbReference type="GO" id="GO:0015627">
    <property type="term" value="C:type II protein secretion system complex"/>
    <property type="evidence" value="ECO:0007669"/>
    <property type="project" value="InterPro"/>
</dbReference>
<dbReference type="PATRIC" id="fig|1328313.3.peg.1084"/>
<dbReference type="Gene3D" id="3.30.420.380">
    <property type="match status" value="1"/>
</dbReference>
<evidence type="ECO:0000313" key="13">
    <source>
        <dbReference type="EMBL" id="EWH11238.1"/>
    </source>
</evidence>
<evidence type="ECO:0000256" key="1">
    <source>
        <dbReference type="ARBA" id="ARBA00004377"/>
    </source>
</evidence>
<keyword evidence="8" id="KW-1133">Transmembrane helix</keyword>
<keyword evidence="9" id="KW-0472">Membrane</keyword>
<keyword evidence="5" id="KW-0997">Cell inner membrane</keyword>
<dbReference type="CDD" id="cd24017">
    <property type="entry name" value="ASKHA_T2SSL_N"/>
    <property type="match status" value="1"/>
</dbReference>
<sequence length="416" mass="46364">MSEQLFIRLGTQAESTIHWMVWSEQEQEIIASGELADKEELLSLQQRAGGRNATVFVPSSDVKLVEVEVPAKTNRQFLQAIPYMLEEDIAADVDECFFAIGTKRFDPADDCHYMQVAIVQDKKMQNWLAWLNESGIRCQQIFPDILALPSHSDALSVLQLGEQWLVRSGEFSGLTCEPQELAMWIELFAASMQAATEGETVSIHCYSPLPEGIISEHTYQIVEQDYLPAMQLLALNAVNVPLNLRQGRYQFKKDTSKHFKIWRSAAIVAGVALTINLVDKGLTVHQLEQRAEILEQKIKQTYVATFPSGKNLSVTIIQKELKRKLKQLGGTQQQVAFLPLIEASAAAFAEVPDLKPDNIRFDAKRGEIRLNASGSNFQSFEKFKAAAEKNALVIEQGSLNNQGNQVVGTISIKGVS</sequence>
<feature type="domain" description="GspL periplasmic" evidence="12">
    <location>
        <begin position="256"/>
        <end position="413"/>
    </location>
</feature>
<comment type="subcellular location">
    <subcellularLocation>
        <location evidence="1">Cell inner membrane</location>
        <topology evidence="1">Single-pass membrane protein</topology>
    </subcellularLocation>
</comment>
<evidence type="ECO:0000256" key="9">
    <source>
        <dbReference type="ARBA" id="ARBA00023136"/>
    </source>
</evidence>
<keyword evidence="7 10" id="KW-0653">Protein transport</keyword>
<dbReference type="InterPro" id="IPR007812">
    <property type="entry name" value="T2SS_protein-GspL"/>
</dbReference>
<comment type="function">
    <text evidence="10">Inner membrane component of the type II secretion system required for the energy-dependent secretion of extracellular factors such as proteases and toxins from the periplasm.</text>
</comment>
<evidence type="ECO:0000256" key="10">
    <source>
        <dbReference type="PIRNR" id="PIRNR015761"/>
    </source>
</evidence>
<evidence type="ECO:0000256" key="8">
    <source>
        <dbReference type="ARBA" id="ARBA00022989"/>
    </source>
</evidence>
<comment type="caution">
    <text evidence="13">The sequence shown here is derived from an EMBL/GenBank/DDBJ whole genome shotgun (WGS) entry which is preliminary data.</text>
</comment>
<dbReference type="OrthoDB" id="7011844at2"/>
<dbReference type="Gene3D" id="3.30.1360.100">
    <property type="entry name" value="General secretion pathway protein M, EpsM"/>
    <property type="match status" value="1"/>
</dbReference>
<keyword evidence="14" id="KW-1185">Reference proteome</keyword>
<dbReference type="Pfam" id="PF05134">
    <property type="entry name" value="T2SSL"/>
    <property type="match status" value="1"/>
</dbReference>
<evidence type="ECO:0000256" key="2">
    <source>
        <dbReference type="ARBA" id="ARBA00005318"/>
    </source>
</evidence>
<keyword evidence="6" id="KW-0812">Transmembrane</keyword>
<dbReference type="RefSeq" id="WP_035013603.1">
    <property type="nucleotide sequence ID" value="NZ_ARZY01000006.1"/>
</dbReference>
<accession>W7QTR3</accession>
<dbReference type="GO" id="GO:0009276">
    <property type="term" value="C:Gram-negative-bacterium-type cell wall"/>
    <property type="evidence" value="ECO:0007669"/>
    <property type="project" value="InterPro"/>
</dbReference>
<reference evidence="13 14" key="1">
    <citation type="journal article" date="2014" name="Genome Announc.">
        <title>Draft Genome Sequence of the Agar-Degrading Bacterium Catenovulum sp. Strain DS-2, Isolated from Intestines of Haliotis diversicolor.</title>
        <authorList>
            <person name="Shan D."/>
            <person name="Li X."/>
            <person name="Gu Z."/>
            <person name="Wei G."/>
            <person name="Gao Z."/>
            <person name="Shao Z."/>
        </authorList>
    </citation>
    <scope>NUCLEOTIDE SEQUENCE [LARGE SCALE GENOMIC DNA]</scope>
    <source>
        <strain evidence="13 14">DS-2</strain>
    </source>
</reference>
<dbReference type="SUPFAM" id="SSF53067">
    <property type="entry name" value="Actin-like ATPase domain"/>
    <property type="match status" value="2"/>
</dbReference>
<keyword evidence="3 10" id="KW-0813">Transport</keyword>
<dbReference type="EMBL" id="ARZY01000006">
    <property type="protein sequence ID" value="EWH11238.1"/>
    <property type="molecule type" value="Genomic_DNA"/>
</dbReference>
<dbReference type="Proteomes" id="UP000019276">
    <property type="component" value="Unassembled WGS sequence"/>
</dbReference>
<dbReference type="Pfam" id="PF12693">
    <property type="entry name" value="GspL_C"/>
    <property type="match status" value="1"/>
</dbReference>
<comment type="similarity">
    <text evidence="2 10">Belongs to the GSP L family.</text>
</comment>
<evidence type="ECO:0000313" key="14">
    <source>
        <dbReference type="Proteomes" id="UP000019276"/>
    </source>
</evidence>
<dbReference type="Gene3D" id="3.30.420.370">
    <property type="match status" value="1"/>
</dbReference>
<dbReference type="AlphaFoldDB" id="W7QTR3"/>
<name>W7QTR3_9ALTE</name>
<evidence type="ECO:0000259" key="12">
    <source>
        <dbReference type="Pfam" id="PF12693"/>
    </source>
</evidence>
<evidence type="ECO:0000256" key="7">
    <source>
        <dbReference type="ARBA" id="ARBA00022927"/>
    </source>
</evidence>
<evidence type="ECO:0000256" key="3">
    <source>
        <dbReference type="ARBA" id="ARBA00022448"/>
    </source>
</evidence>
<keyword evidence="4" id="KW-1003">Cell membrane</keyword>
<dbReference type="GO" id="GO:0015628">
    <property type="term" value="P:protein secretion by the type II secretion system"/>
    <property type="evidence" value="ECO:0007669"/>
    <property type="project" value="InterPro"/>
</dbReference>
<proteinExistence type="inferred from homology"/>
<evidence type="ECO:0000256" key="6">
    <source>
        <dbReference type="ARBA" id="ARBA00022692"/>
    </source>
</evidence>
<dbReference type="InterPro" id="IPR024230">
    <property type="entry name" value="GspL_cyto_dom"/>
</dbReference>
<dbReference type="STRING" id="1328313.DS2_05255"/>
<evidence type="ECO:0000256" key="4">
    <source>
        <dbReference type="ARBA" id="ARBA00022475"/>
    </source>
</evidence>